<dbReference type="RefSeq" id="WP_349214557.1">
    <property type="nucleotide sequence ID" value="NZ_JBBMFA010000044.1"/>
</dbReference>
<feature type="domain" description="DnaB/C C-terminal" evidence="3">
    <location>
        <begin position="213"/>
        <end position="270"/>
    </location>
</feature>
<comment type="similarity">
    <text evidence="1">Belongs to the DnaB/DnaD family.</text>
</comment>
<keyword evidence="5" id="KW-1185">Reference proteome</keyword>
<dbReference type="PANTHER" id="PTHR37293">
    <property type="entry name" value="PHAGE REPLICATION PROTEIN-RELATED"/>
    <property type="match status" value="1"/>
</dbReference>
<organism evidence="4 5">
    <name type="scientific">Ruthenibacterium intestinale</name>
    <dbReference type="NCBI Taxonomy" id="3133163"/>
    <lineage>
        <taxon>Bacteria</taxon>
        <taxon>Bacillati</taxon>
        <taxon>Bacillota</taxon>
        <taxon>Clostridia</taxon>
        <taxon>Eubacteriales</taxon>
        <taxon>Oscillospiraceae</taxon>
        <taxon>Ruthenibacterium</taxon>
    </lineage>
</organism>
<dbReference type="InterPro" id="IPR053162">
    <property type="entry name" value="DnaD"/>
</dbReference>
<feature type="region of interest" description="Disordered" evidence="2">
    <location>
        <begin position="281"/>
        <end position="308"/>
    </location>
</feature>
<comment type="caution">
    <text evidence="4">The sequence shown here is derived from an EMBL/GenBank/DDBJ whole genome shotgun (WGS) entry which is preliminary data.</text>
</comment>
<dbReference type="NCBIfam" id="TIGR01446">
    <property type="entry name" value="DnaD_dom"/>
    <property type="match status" value="1"/>
</dbReference>
<dbReference type="Proteomes" id="UP001477672">
    <property type="component" value="Unassembled WGS sequence"/>
</dbReference>
<dbReference type="InterPro" id="IPR006343">
    <property type="entry name" value="DnaB/C_C"/>
</dbReference>
<gene>
    <name evidence="4" type="ORF">WMO24_02070</name>
</gene>
<evidence type="ECO:0000256" key="2">
    <source>
        <dbReference type="SAM" id="MobiDB-lite"/>
    </source>
</evidence>
<evidence type="ECO:0000259" key="3">
    <source>
        <dbReference type="Pfam" id="PF07261"/>
    </source>
</evidence>
<reference evidence="4 5" key="1">
    <citation type="submission" date="2024-03" db="EMBL/GenBank/DDBJ databases">
        <title>Human intestinal bacterial collection.</title>
        <authorList>
            <person name="Pauvert C."/>
            <person name="Hitch T.C.A."/>
            <person name="Clavel T."/>
        </authorList>
    </citation>
    <scope>NUCLEOTIDE SEQUENCE [LARGE SCALE GENOMIC DNA]</scope>
    <source>
        <strain evidence="4 5">CLA-JM-H11</strain>
    </source>
</reference>
<sequence>MPYRLCKNLGDSIAVPQLVVAKLPQLEDDWLRVALMVIATGETDPARLARELRLKSVEKAREALLFWKGAGLLESCEESNVPAGDIAGASAARSHMTTPEVTAAARNDPSIAALVQECQRLMGGVITQSDTNILVSLYVADGLPVDFILLGVAHFVSLGKRSARYIERALLGWQAEGIDTVEAAERYLKLLALRSQREAEVARLFHLADAKFTKAERRAIASWYEDFQYQEDMIAEAIAYAGEKSSVRYVNGILRAWHSKGYQTVRDVINDSSLTAKNVQPTNPNAKSILGKGPRRAPVFKQIGGDSP</sequence>
<name>A0ABV1GBP6_9FIRM</name>
<evidence type="ECO:0000313" key="5">
    <source>
        <dbReference type="Proteomes" id="UP001477672"/>
    </source>
</evidence>
<dbReference type="Pfam" id="PF07261">
    <property type="entry name" value="DnaB_2"/>
    <property type="match status" value="2"/>
</dbReference>
<dbReference type="EMBL" id="JBBMFA010000044">
    <property type="protein sequence ID" value="MEQ2519229.1"/>
    <property type="molecule type" value="Genomic_DNA"/>
</dbReference>
<dbReference type="Gene3D" id="1.10.10.630">
    <property type="entry name" value="DnaD domain-like"/>
    <property type="match status" value="2"/>
</dbReference>
<evidence type="ECO:0000256" key="1">
    <source>
        <dbReference type="ARBA" id="ARBA00093462"/>
    </source>
</evidence>
<dbReference type="PANTHER" id="PTHR37293:SF5">
    <property type="entry name" value="DNA REPLICATION PROTEIN"/>
    <property type="match status" value="1"/>
</dbReference>
<dbReference type="InterPro" id="IPR034829">
    <property type="entry name" value="DnaD-like_sf"/>
</dbReference>
<accession>A0ABV1GBP6</accession>
<evidence type="ECO:0000313" key="4">
    <source>
        <dbReference type="EMBL" id="MEQ2519229.1"/>
    </source>
</evidence>
<dbReference type="SUPFAM" id="SSF158499">
    <property type="entry name" value="DnaD domain-like"/>
    <property type="match status" value="2"/>
</dbReference>
<proteinExistence type="inferred from homology"/>
<protein>
    <submittedName>
        <fullName evidence="4">DnaD domain protein</fullName>
    </submittedName>
</protein>
<feature type="domain" description="DnaB/C C-terminal" evidence="3">
    <location>
        <begin position="116"/>
        <end position="187"/>
    </location>
</feature>